<evidence type="ECO:0000313" key="2">
    <source>
        <dbReference type="EMBL" id="GIG47685.1"/>
    </source>
</evidence>
<sequence>MAEITPGLEKRLIGALQPIRGFVLAQALHQFMDTGIHDALTKHGALPVDRLAQLCGLSADRLGGFLLYLANEDFVVIAVDGTVGLTSAGAEIGVFQPWYALLVGGYTPAFAGLREALADPAAYASRNAAQVGVGSCGISEYDALPIAERLFQQIPGRVGTVVDLGCGDGRYLAELCDRNPGLRGVGVELAEQSVTNARRLMQQRGLAERVAVVAGRADDPPDLADRPGPLCFITAFVLQEILEQRDRAAILELLCKVFARHPDASWIVIEVDHRPADPDVMGHDLGLAYYNPYYLIHRITEQRLETRRFWEDLFAEAGLSVVGPEVPDPVYDSLGLKLGYLLRAAGAPAIRADL</sequence>
<evidence type="ECO:0000259" key="1">
    <source>
        <dbReference type="Pfam" id="PF13649"/>
    </source>
</evidence>
<dbReference type="Gene3D" id="1.10.10.10">
    <property type="entry name" value="Winged helix-like DNA-binding domain superfamily/Winged helix DNA-binding domain"/>
    <property type="match status" value="1"/>
</dbReference>
<dbReference type="GO" id="GO:0032259">
    <property type="term" value="P:methylation"/>
    <property type="evidence" value="ECO:0007669"/>
    <property type="project" value="UniProtKB-KW"/>
</dbReference>
<accession>A0A919PMW6</accession>
<dbReference type="CDD" id="cd02440">
    <property type="entry name" value="AdoMet_MTases"/>
    <property type="match status" value="1"/>
</dbReference>
<dbReference type="Pfam" id="PF13649">
    <property type="entry name" value="Methyltransf_25"/>
    <property type="match status" value="1"/>
</dbReference>
<keyword evidence="2" id="KW-0489">Methyltransferase</keyword>
<organism evidence="2 3">
    <name type="scientific">Dactylosporangium siamense</name>
    <dbReference type="NCBI Taxonomy" id="685454"/>
    <lineage>
        <taxon>Bacteria</taxon>
        <taxon>Bacillati</taxon>
        <taxon>Actinomycetota</taxon>
        <taxon>Actinomycetes</taxon>
        <taxon>Micromonosporales</taxon>
        <taxon>Micromonosporaceae</taxon>
        <taxon>Dactylosporangium</taxon>
    </lineage>
</organism>
<dbReference type="InterPro" id="IPR036390">
    <property type="entry name" value="WH_DNA-bd_sf"/>
</dbReference>
<dbReference type="SUPFAM" id="SSF53335">
    <property type="entry name" value="S-adenosyl-L-methionine-dependent methyltransferases"/>
    <property type="match status" value="1"/>
</dbReference>
<dbReference type="InterPro" id="IPR036388">
    <property type="entry name" value="WH-like_DNA-bd_sf"/>
</dbReference>
<dbReference type="InterPro" id="IPR029063">
    <property type="entry name" value="SAM-dependent_MTases_sf"/>
</dbReference>
<dbReference type="EMBL" id="BONQ01000084">
    <property type="protein sequence ID" value="GIG47685.1"/>
    <property type="molecule type" value="Genomic_DNA"/>
</dbReference>
<gene>
    <name evidence="2" type="ORF">Dsi01nite_057260</name>
</gene>
<dbReference type="GO" id="GO:0008168">
    <property type="term" value="F:methyltransferase activity"/>
    <property type="evidence" value="ECO:0007669"/>
    <property type="project" value="UniProtKB-KW"/>
</dbReference>
<dbReference type="Gene3D" id="3.40.50.150">
    <property type="entry name" value="Vaccinia Virus protein VP39"/>
    <property type="match status" value="1"/>
</dbReference>
<keyword evidence="3" id="KW-1185">Reference proteome</keyword>
<dbReference type="SUPFAM" id="SSF46785">
    <property type="entry name" value="Winged helix' DNA-binding domain"/>
    <property type="match status" value="1"/>
</dbReference>
<name>A0A919PMW6_9ACTN</name>
<protein>
    <submittedName>
        <fullName evidence="2">2-ketoarginine methyltransferase</fullName>
    </submittedName>
</protein>
<evidence type="ECO:0000313" key="3">
    <source>
        <dbReference type="Proteomes" id="UP000660611"/>
    </source>
</evidence>
<feature type="domain" description="Methyltransferase" evidence="1">
    <location>
        <begin position="161"/>
        <end position="257"/>
    </location>
</feature>
<comment type="caution">
    <text evidence="2">The sequence shown here is derived from an EMBL/GenBank/DDBJ whole genome shotgun (WGS) entry which is preliminary data.</text>
</comment>
<dbReference type="RefSeq" id="WP_203849405.1">
    <property type="nucleotide sequence ID" value="NZ_BAAAVW010000019.1"/>
</dbReference>
<dbReference type="InterPro" id="IPR041698">
    <property type="entry name" value="Methyltransf_25"/>
</dbReference>
<reference evidence="2" key="1">
    <citation type="submission" date="2021-01" db="EMBL/GenBank/DDBJ databases">
        <title>Whole genome shotgun sequence of Dactylosporangium siamense NBRC 106093.</title>
        <authorList>
            <person name="Komaki H."/>
            <person name="Tamura T."/>
        </authorList>
    </citation>
    <scope>NUCLEOTIDE SEQUENCE</scope>
    <source>
        <strain evidence="2">NBRC 106093</strain>
    </source>
</reference>
<proteinExistence type="predicted"/>
<dbReference type="AlphaFoldDB" id="A0A919PMW6"/>
<dbReference type="Proteomes" id="UP000660611">
    <property type="component" value="Unassembled WGS sequence"/>
</dbReference>
<keyword evidence="2" id="KW-0808">Transferase</keyword>